<evidence type="ECO:0000313" key="3">
    <source>
        <dbReference type="Proteomes" id="UP000198668"/>
    </source>
</evidence>
<dbReference type="PANTHER" id="PTHR34818:SF1">
    <property type="entry name" value="PROTEIN BLI-3"/>
    <property type="match status" value="1"/>
</dbReference>
<dbReference type="Proteomes" id="UP000198668">
    <property type="component" value="Unassembled WGS sequence"/>
</dbReference>
<dbReference type="Gene3D" id="2.30.110.10">
    <property type="entry name" value="Electron Transport, Fmn-binding Protein, Chain A"/>
    <property type="match status" value="1"/>
</dbReference>
<dbReference type="EMBL" id="FOQE01000008">
    <property type="protein sequence ID" value="SFH63967.1"/>
    <property type="molecule type" value="Genomic_DNA"/>
</dbReference>
<evidence type="ECO:0000259" key="1">
    <source>
        <dbReference type="Pfam" id="PF01243"/>
    </source>
</evidence>
<organism evidence="2 3">
    <name type="scientific">Pisciglobus halotolerans</name>
    <dbReference type="NCBI Taxonomy" id="745365"/>
    <lineage>
        <taxon>Bacteria</taxon>
        <taxon>Bacillati</taxon>
        <taxon>Bacillota</taxon>
        <taxon>Bacilli</taxon>
        <taxon>Lactobacillales</taxon>
        <taxon>Carnobacteriaceae</taxon>
    </lineage>
</organism>
<dbReference type="OrthoDB" id="5431160at2"/>
<gene>
    <name evidence="2" type="ORF">SAMN04489868_10826</name>
</gene>
<dbReference type="PANTHER" id="PTHR34818">
    <property type="entry name" value="PROTEIN BLI-3"/>
    <property type="match status" value="1"/>
</dbReference>
<dbReference type="InterPro" id="IPR011576">
    <property type="entry name" value="Pyridox_Oxase_N"/>
</dbReference>
<dbReference type="InterPro" id="IPR052917">
    <property type="entry name" value="Stress-Dev_Protein"/>
</dbReference>
<dbReference type="SUPFAM" id="SSF50475">
    <property type="entry name" value="FMN-binding split barrel"/>
    <property type="match status" value="1"/>
</dbReference>
<accession>A0A1I3BNY7</accession>
<protein>
    <submittedName>
        <fullName evidence="2">General stress protein 26</fullName>
    </submittedName>
</protein>
<evidence type="ECO:0000313" key="2">
    <source>
        <dbReference type="EMBL" id="SFH63967.1"/>
    </source>
</evidence>
<name>A0A1I3BNY7_9LACT</name>
<dbReference type="AlphaFoldDB" id="A0A1I3BNY7"/>
<dbReference type="RefSeq" id="WP_047390222.1">
    <property type="nucleotide sequence ID" value="NZ_FOQE01000008.1"/>
</dbReference>
<dbReference type="Pfam" id="PF01243">
    <property type="entry name" value="PNPOx_N"/>
    <property type="match status" value="1"/>
</dbReference>
<dbReference type="InterPro" id="IPR012349">
    <property type="entry name" value="Split_barrel_FMN-bd"/>
</dbReference>
<reference evidence="2 3" key="1">
    <citation type="submission" date="2016-10" db="EMBL/GenBank/DDBJ databases">
        <authorList>
            <person name="de Groot N.N."/>
        </authorList>
    </citation>
    <scope>NUCLEOTIDE SEQUENCE [LARGE SCALE GENOMIC DNA]</scope>
    <source>
        <strain evidence="2 3">DSM 27630</strain>
    </source>
</reference>
<proteinExistence type="predicted"/>
<feature type="domain" description="Pyridoxamine 5'-phosphate oxidase N-terminal" evidence="1">
    <location>
        <begin position="5"/>
        <end position="125"/>
    </location>
</feature>
<keyword evidence="3" id="KW-1185">Reference proteome</keyword>
<sequence length="139" mass="15808">MADAREEALKVIEKNNIGVLSTISGDKPVSRYMTFFNEGFMLYTLTDKRTEKVEDIEQNPNTFILLGYEEGLLNKNFVEIEGKVSTTEDQSLIDHLWSSYMNLIFDGKDDPNILILEIKPEKVSLRGTKNNEVTAVDLT</sequence>